<organism evidence="2 3">
    <name type="scientific">Oryza meyeriana var. granulata</name>
    <dbReference type="NCBI Taxonomy" id="110450"/>
    <lineage>
        <taxon>Eukaryota</taxon>
        <taxon>Viridiplantae</taxon>
        <taxon>Streptophyta</taxon>
        <taxon>Embryophyta</taxon>
        <taxon>Tracheophyta</taxon>
        <taxon>Spermatophyta</taxon>
        <taxon>Magnoliopsida</taxon>
        <taxon>Liliopsida</taxon>
        <taxon>Poales</taxon>
        <taxon>Poaceae</taxon>
        <taxon>BOP clade</taxon>
        <taxon>Oryzoideae</taxon>
        <taxon>Oryzeae</taxon>
        <taxon>Oryzinae</taxon>
        <taxon>Oryza</taxon>
        <taxon>Oryza meyeriana</taxon>
    </lineage>
</organism>
<feature type="compositionally biased region" description="Polar residues" evidence="1">
    <location>
        <begin position="106"/>
        <end position="131"/>
    </location>
</feature>
<feature type="region of interest" description="Disordered" evidence="1">
    <location>
        <begin position="195"/>
        <end position="262"/>
    </location>
</feature>
<dbReference type="EMBL" id="SPHZ02000003">
    <property type="protein sequence ID" value="KAF0925737.1"/>
    <property type="molecule type" value="Genomic_DNA"/>
</dbReference>
<reference evidence="2 3" key="1">
    <citation type="submission" date="2019-11" db="EMBL/GenBank/DDBJ databases">
        <title>Whole genome sequence of Oryza granulata.</title>
        <authorList>
            <person name="Li W."/>
        </authorList>
    </citation>
    <scope>NUCLEOTIDE SEQUENCE [LARGE SCALE GENOMIC DNA]</scope>
    <source>
        <strain evidence="3">cv. Menghai</strain>
        <tissue evidence="2">Leaf</tissue>
    </source>
</reference>
<proteinExistence type="predicted"/>
<dbReference type="OrthoDB" id="1932581at2759"/>
<comment type="caution">
    <text evidence="2">The sequence shown here is derived from an EMBL/GenBank/DDBJ whole genome shotgun (WGS) entry which is preliminary data.</text>
</comment>
<gene>
    <name evidence="2" type="ORF">E2562_017298</name>
</gene>
<accession>A0A6G1EM82</accession>
<dbReference type="InterPro" id="IPR039300">
    <property type="entry name" value="JASON"/>
</dbReference>
<evidence type="ECO:0000313" key="2">
    <source>
        <dbReference type="EMBL" id="KAF0925737.1"/>
    </source>
</evidence>
<dbReference type="PANTHER" id="PTHR33318:SF5">
    <property type="entry name" value="OS06G0670100 PROTEIN"/>
    <property type="match status" value="1"/>
</dbReference>
<evidence type="ECO:0000313" key="3">
    <source>
        <dbReference type="Proteomes" id="UP000479710"/>
    </source>
</evidence>
<protein>
    <submittedName>
        <fullName evidence="2">Uncharacterized protein</fullName>
    </submittedName>
</protein>
<evidence type="ECO:0000256" key="1">
    <source>
        <dbReference type="SAM" id="MobiDB-lite"/>
    </source>
</evidence>
<keyword evidence="3" id="KW-1185">Reference proteome</keyword>
<dbReference type="GO" id="GO:0007142">
    <property type="term" value="P:male meiosis II"/>
    <property type="evidence" value="ECO:0007669"/>
    <property type="project" value="InterPro"/>
</dbReference>
<sequence length="301" mass="33545">MCRYAAAIARAVVEFLDAVLDSHARKVRLGELLLDDEKGFGGMGGSQEDLGEDCGIDEELISEHDNIDTNALAMEATRAFEAKPSEGFRPELNTEDTEHLPPVDSVHQSTTGDKSPFQNIKSMSLGSSDSPFPTPVVIRDDMQTPGTVYTSHKGSSGKPARTRKQFVYPILRPIENNKLQQMELTEDSLQMIPSKLPKRRNLGSDFIKKPQQTSSDSVTKEESPDSLPLPVEEPKCQFSTDRQLDDGEITKSDSNENLEDQKVRWHATPFEERLLKGTCPWKAALSRGKSLNLKKEPFEEI</sequence>
<feature type="region of interest" description="Disordered" evidence="1">
    <location>
        <begin position="83"/>
        <end position="132"/>
    </location>
</feature>
<dbReference type="AlphaFoldDB" id="A0A6G1EM82"/>
<dbReference type="Proteomes" id="UP000479710">
    <property type="component" value="Unassembled WGS sequence"/>
</dbReference>
<feature type="compositionally biased region" description="Basic and acidic residues" evidence="1">
    <location>
        <begin position="242"/>
        <end position="262"/>
    </location>
</feature>
<dbReference type="PANTHER" id="PTHR33318">
    <property type="entry name" value="ASPARTYL/GLUTAMYL-TRNA(ASN/GLN) AMIDOTRANSFERASE SUBUNIT"/>
    <property type="match status" value="1"/>
</dbReference>
<name>A0A6G1EM82_9ORYZ</name>